<proteinExistence type="predicted"/>
<feature type="transmembrane region" description="Helical" evidence="1">
    <location>
        <begin position="197"/>
        <end position="215"/>
    </location>
</feature>
<keyword evidence="1" id="KW-1133">Transmembrane helix</keyword>
<keyword evidence="3" id="KW-1185">Reference proteome</keyword>
<dbReference type="EMBL" id="BAAAZC010000015">
    <property type="protein sequence ID" value="GAA3972239.1"/>
    <property type="molecule type" value="Genomic_DNA"/>
</dbReference>
<evidence type="ECO:0000256" key="1">
    <source>
        <dbReference type="SAM" id="Phobius"/>
    </source>
</evidence>
<feature type="transmembrane region" description="Helical" evidence="1">
    <location>
        <begin position="149"/>
        <end position="172"/>
    </location>
</feature>
<evidence type="ECO:0000313" key="3">
    <source>
        <dbReference type="Proteomes" id="UP001500742"/>
    </source>
</evidence>
<evidence type="ECO:0008006" key="4">
    <source>
        <dbReference type="Google" id="ProtNLM"/>
    </source>
</evidence>
<gene>
    <name evidence="2" type="ORF">GCM10022210_22410</name>
</gene>
<name>A0ABP7PWC7_9SPHI</name>
<evidence type="ECO:0000313" key="2">
    <source>
        <dbReference type="EMBL" id="GAA3972239.1"/>
    </source>
</evidence>
<organism evidence="2 3">
    <name type="scientific">Mucilaginibacter dorajii</name>
    <dbReference type="NCBI Taxonomy" id="692994"/>
    <lineage>
        <taxon>Bacteria</taxon>
        <taxon>Pseudomonadati</taxon>
        <taxon>Bacteroidota</taxon>
        <taxon>Sphingobacteriia</taxon>
        <taxon>Sphingobacteriales</taxon>
        <taxon>Sphingobacteriaceae</taxon>
        <taxon>Mucilaginibacter</taxon>
    </lineage>
</organism>
<comment type="caution">
    <text evidence="2">The sequence shown here is derived from an EMBL/GenBank/DDBJ whole genome shotgun (WGS) entry which is preliminary data.</text>
</comment>
<dbReference type="Proteomes" id="UP001500742">
    <property type="component" value="Unassembled WGS sequence"/>
</dbReference>
<reference evidence="3" key="1">
    <citation type="journal article" date="2019" name="Int. J. Syst. Evol. Microbiol.">
        <title>The Global Catalogue of Microorganisms (GCM) 10K type strain sequencing project: providing services to taxonomists for standard genome sequencing and annotation.</title>
        <authorList>
            <consortium name="The Broad Institute Genomics Platform"/>
            <consortium name="The Broad Institute Genome Sequencing Center for Infectious Disease"/>
            <person name="Wu L."/>
            <person name="Ma J."/>
        </authorList>
    </citation>
    <scope>NUCLEOTIDE SEQUENCE [LARGE SCALE GENOMIC DNA]</scope>
    <source>
        <strain evidence="3">JCM 16601</strain>
    </source>
</reference>
<accession>A0ABP7PWC7</accession>
<sequence length="221" mass="25378">MEPELILFKRFDDIALANALTDVLDANGITYTMEENAQSFDPGFRSNELTRQYSVKIDAGDFERVTKLLNENELENVNNADKEHYLYSFTDAELIEVLAKADEWSPFDYQLARKILTERGVTINEKMLADLKKERLEELKTPEPPQNGWIIVGYIFAIMGGALGIFIGWYLVTFKKTLPDGERVYAYNENDRQQGKWILYIAIAVTVIIVVYRISQVFTGN</sequence>
<protein>
    <recommendedName>
        <fullName evidence="4">DUF2007 domain-containing protein</fullName>
    </recommendedName>
</protein>
<keyword evidence="1" id="KW-0812">Transmembrane</keyword>
<keyword evidence="1" id="KW-0472">Membrane</keyword>
<dbReference type="RefSeq" id="WP_259091525.1">
    <property type="nucleotide sequence ID" value="NZ_BAAAZC010000015.1"/>
</dbReference>